<protein>
    <submittedName>
        <fullName evidence="2">Helix-turn-helix transcriptional regulator</fullName>
    </submittedName>
</protein>
<name>A0ABV7ZJW3_9CORY</name>
<dbReference type="EMBL" id="JBHRZN010000001">
    <property type="protein sequence ID" value="MFC3848853.1"/>
    <property type="molecule type" value="Genomic_DNA"/>
</dbReference>
<gene>
    <name evidence="2" type="ORF">ACFORJ_01550</name>
</gene>
<feature type="domain" description="Helix-turn-helix" evidence="1">
    <location>
        <begin position="42"/>
        <end position="89"/>
    </location>
</feature>
<organism evidence="2 3">
    <name type="scientific">Corynebacterium hansenii</name>
    <dbReference type="NCBI Taxonomy" id="394964"/>
    <lineage>
        <taxon>Bacteria</taxon>
        <taxon>Bacillati</taxon>
        <taxon>Actinomycetota</taxon>
        <taxon>Actinomycetes</taxon>
        <taxon>Mycobacteriales</taxon>
        <taxon>Corynebacteriaceae</taxon>
        <taxon>Corynebacterium</taxon>
    </lineage>
</organism>
<dbReference type="InterPro" id="IPR036388">
    <property type="entry name" value="WH-like_DNA-bd_sf"/>
</dbReference>
<dbReference type="Proteomes" id="UP001595751">
    <property type="component" value="Unassembled WGS sequence"/>
</dbReference>
<proteinExistence type="predicted"/>
<dbReference type="InterPro" id="IPR009061">
    <property type="entry name" value="DNA-bd_dom_put_sf"/>
</dbReference>
<dbReference type="SUPFAM" id="SSF46955">
    <property type="entry name" value="Putative DNA-binding domain"/>
    <property type="match status" value="1"/>
</dbReference>
<dbReference type="Pfam" id="PF12728">
    <property type="entry name" value="HTH_17"/>
    <property type="match status" value="1"/>
</dbReference>
<sequence>MSALDPLLAEITDAVRAVVREELAKMTTPEPVILDADEWLPTGAAADLIGASASTLARWRAEGSGPPFARHGRVIRYHRDALRDWMADRTAAA</sequence>
<evidence type="ECO:0000313" key="3">
    <source>
        <dbReference type="Proteomes" id="UP001595751"/>
    </source>
</evidence>
<comment type="caution">
    <text evidence="2">The sequence shown here is derived from an EMBL/GenBank/DDBJ whole genome shotgun (WGS) entry which is preliminary data.</text>
</comment>
<keyword evidence="3" id="KW-1185">Reference proteome</keyword>
<reference evidence="3" key="1">
    <citation type="journal article" date="2019" name="Int. J. Syst. Evol. Microbiol.">
        <title>The Global Catalogue of Microorganisms (GCM) 10K type strain sequencing project: providing services to taxonomists for standard genome sequencing and annotation.</title>
        <authorList>
            <consortium name="The Broad Institute Genomics Platform"/>
            <consortium name="The Broad Institute Genome Sequencing Center for Infectious Disease"/>
            <person name="Wu L."/>
            <person name="Ma J."/>
        </authorList>
    </citation>
    <scope>NUCLEOTIDE SEQUENCE [LARGE SCALE GENOMIC DNA]</scope>
    <source>
        <strain evidence="3">CCUG 53252</strain>
    </source>
</reference>
<evidence type="ECO:0000313" key="2">
    <source>
        <dbReference type="EMBL" id="MFC3848853.1"/>
    </source>
</evidence>
<dbReference type="Gene3D" id="1.10.10.10">
    <property type="entry name" value="Winged helix-like DNA-binding domain superfamily/Winged helix DNA-binding domain"/>
    <property type="match status" value="1"/>
</dbReference>
<evidence type="ECO:0000259" key="1">
    <source>
        <dbReference type="Pfam" id="PF12728"/>
    </source>
</evidence>
<accession>A0ABV7ZJW3</accession>
<dbReference type="RefSeq" id="WP_290291817.1">
    <property type="nucleotide sequence ID" value="NZ_CP047211.1"/>
</dbReference>
<dbReference type="InterPro" id="IPR041657">
    <property type="entry name" value="HTH_17"/>
</dbReference>